<dbReference type="Gene3D" id="3.30.160.60">
    <property type="entry name" value="Classic Zinc Finger"/>
    <property type="match status" value="2"/>
</dbReference>
<dbReference type="AlphaFoldDB" id="A0A9D4PDM5"/>
<keyword evidence="2" id="KW-0677">Repeat</keyword>
<dbReference type="PROSITE" id="PS50157">
    <property type="entry name" value="ZINC_FINGER_C2H2_2"/>
    <property type="match status" value="2"/>
</dbReference>
<dbReference type="SUPFAM" id="SSF57667">
    <property type="entry name" value="beta-beta-alpha zinc fingers"/>
    <property type="match status" value="2"/>
</dbReference>
<dbReference type="GO" id="GO:0008270">
    <property type="term" value="F:zinc ion binding"/>
    <property type="evidence" value="ECO:0007669"/>
    <property type="project" value="UniProtKB-KW"/>
</dbReference>
<feature type="domain" description="C2H2-type" evidence="7">
    <location>
        <begin position="90"/>
        <end position="118"/>
    </location>
</feature>
<keyword evidence="9" id="KW-1185">Reference proteome</keyword>
<gene>
    <name evidence="8" type="ORF">HPB52_012254</name>
</gene>
<comment type="caution">
    <text evidence="8">The sequence shown here is derived from an EMBL/GenBank/DDBJ whole genome shotgun (WGS) entry which is preliminary data.</text>
</comment>
<dbReference type="VEuPathDB" id="VectorBase:RSAN_044268"/>
<evidence type="ECO:0000259" key="7">
    <source>
        <dbReference type="PROSITE" id="PS50157"/>
    </source>
</evidence>
<proteinExistence type="predicted"/>
<organism evidence="8 9">
    <name type="scientific">Rhipicephalus sanguineus</name>
    <name type="common">Brown dog tick</name>
    <name type="synonym">Ixodes sanguineus</name>
    <dbReference type="NCBI Taxonomy" id="34632"/>
    <lineage>
        <taxon>Eukaryota</taxon>
        <taxon>Metazoa</taxon>
        <taxon>Ecdysozoa</taxon>
        <taxon>Arthropoda</taxon>
        <taxon>Chelicerata</taxon>
        <taxon>Arachnida</taxon>
        <taxon>Acari</taxon>
        <taxon>Parasitiformes</taxon>
        <taxon>Ixodida</taxon>
        <taxon>Ixodoidea</taxon>
        <taxon>Ixodidae</taxon>
        <taxon>Rhipicephalinae</taxon>
        <taxon>Rhipicephalus</taxon>
        <taxon>Rhipicephalus</taxon>
    </lineage>
</organism>
<keyword evidence="1" id="KW-0479">Metal-binding</keyword>
<evidence type="ECO:0000256" key="2">
    <source>
        <dbReference type="ARBA" id="ARBA00022737"/>
    </source>
</evidence>
<keyword evidence="4" id="KW-0862">Zinc</keyword>
<accession>A0A9D4PDM5</accession>
<feature type="region of interest" description="Disordered" evidence="6">
    <location>
        <begin position="1"/>
        <end position="30"/>
    </location>
</feature>
<dbReference type="InterPro" id="IPR013087">
    <property type="entry name" value="Znf_C2H2_type"/>
</dbReference>
<feature type="domain" description="C2H2-type" evidence="7">
    <location>
        <begin position="62"/>
        <end position="89"/>
    </location>
</feature>
<sequence>MEDTMRPHDTGHPEGIGVASNQQHGSKADEEPGYECRFCEETFRCAEDFRKHVSENIANGKHLCRVCGRWFPFPSVFQKHYRRHTGEKPFSCDRCGVKHMRKESLTRHINQRHPRDPERDTGDAKLPEKKMPKCLDDGVVHVSWHRST</sequence>
<dbReference type="PROSITE" id="PS00028">
    <property type="entry name" value="ZINC_FINGER_C2H2_1"/>
    <property type="match status" value="1"/>
</dbReference>
<evidence type="ECO:0000256" key="5">
    <source>
        <dbReference type="PROSITE-ProRule" id="PRU00042"/>
    </source>
</evidence>
<dbReference type="SMART" id="SM00355">
    <property type="entry name" value="ZnF_C2H2"/>
    <property type="match status" value="3"/>
</dbReference>
<dbReference type="EMBL" id="JABSTV010001255">
    <property type="protein sequence ID" value="KAH7935680.1"/>
    <property type="molecule type" value="Genomic_DNA"/>
</dbReference>
<dbReference type="PANTHER" id="PTHR24379">
    <property type="entry name" value="KRAB AND ZINC FINGER DOMAIN-CONTAINING"/>
    <property type="match status" value="1"/>
</dbReference>
<reference evidence="8" key="2">
    <citation type="submission" date="2021-09" db="EMBL/GenBank/DDBJ databases">
        <authorList>
            <person name="Jia N."/>
            <person name="Wang J."/>
            <person name="Shi W."/>
            <person name="Du L."/>
            <person name="Sun Y."/>
            <person name="Zhan W."/>
            <person name="Jiang J."/>
            <person name="Wang Q."/>
            <person name="Zhang B."/>
            <person name="Ji P."/>
            <person name="Sakyi L.B."/>
            <person name="Cui X."/>
            <person name="Yuan T."/>
            <person name="Jiang B."/>
            <person name="Yang W."/>
            <person name="Lam T.T.-Y."/>
            <person name="Chang Q."/>
            <person name="Ding S."/>
            <person name="Wang X."/>
            <person name="Zhu J."/>
            <person name="Ruan X."/>
            <person name="Zhao L."/>
            <person name="Wei J."/>
            <person name="Que T."/>
            <person name="Du C."/>
            <person name="Cheng J."/>
            <person name="Dai P."/>
            <person name="Han X."/>
            <person name="Huang E."/>
            <person name="Gao Y."/>
            <person name="Liu J."/>
            <person name="Shao H."/>
            <person name="Ye R."/>
            <person name="Li L."/>
            <person name="Wei W."/>
            <person name="Wang X."/>
            <person name="Wang C."/>
            <person name="Huo Q."/>
            <person name="Li W."/>
            <person name="Guo W."/>
            <person name="Chen H."/>
            <person name="Chen S."/>
            <person name="Zhou L."/>
            <person name="Zhou L."/>
            <person name="Ni X."/>
            <person name="Tian J."/>
            <person name="Zhou Y."/>
            <person name="Sheng Y."/>
            <person name="Liu T."/>
            <person name="Pan Y."/>
            <person name="Xia L."/>
            <person name="Li J."/>
            <person name="Zhao F."/>
            <person name="Cao W."/>
        </authorList>
    </citation>
    <scope>NUCLEOTIDE SEQUENCE</scope>
    <source>
        <strain evidence="8">Rsan-2018</strain>
        <tissue evidence="8">Larvae</tissue>
    </source>
</reference>
<evidence type="ECO:0000313" key="9">
    <source>
        <dbReference type="Proteomes" id="UP000821837"/>
    </source>
</evidence>
<dbReference type="Proteomes" id="UP000821837">
    <property type="component" value="Unassembled WGS sequence"/>
</dbReference>
<feature type="compositionally biased region" description="Basic and acidic residues" evidence="6">
    <location>
        <begin position="1"/>
        <end position="12"/>
    </location>
</feature>
<dbReference type="InterPro" id="IPR036236">
    <property type="entry name" value="Znf_C2H2_sf"/>
</dbReference>
<protein>
    <recommendedName>
        <fullName evidence="7">C2H2-type domain-containing protein</fullName>
    </recommendedName>
</protein>
<reference evidence="8" key="1">
    <citation type="journal article" date="2020" name="Cell">
        <title>Large-Scale Comparative Analyses of Tick Genomes Elucidate Their Genetic Diversity and Vector Capacities.</title>
        <authorList>
            <consortium name="Tick Genome and Microbiome Consortium (TIGMIC)"/>
            <person name="Jia N."/>
            <person name="Wang J."/>
            <person name="Shi W."/>
            <person name="Du L."/>
            <person name="Sun Y."/>
            <person name="Zhan W."/>
            <person name="Jiang J.F."/>
            <person name="Wang Q."/>
            <person name="Zhang B."/>
            <person name="Ji P."/>
            <person name="Bell-Sakyi L."/>
            <person name="Cui X.M."/>
            <person name="Yuan T.T."/>
            <person name="Jiang B.G."/>
            <person name="Yang W.F."/>
            <person name="Lam T.T."/>
            <person name="Chang Q.C."/>
            <person name="Ding S.J."/>
            <person name="Wang X.J."/>
            <person name="Zhu J.G."/>
            <person name="Ruan X.D."/>
            <person name="Zhao L."/>
            <person name="Wei J.T."/>
            <person name="Ye R.Z."/>
            <person name="Que T.C."/>
            <person name="Du C.H."/>
            <person name="Zhou Y.H."/>
            <person name="Cheng J.X."/>
            <person name="Dai P.F."/>
            <person name="Guo W.B."/>
            <person name="Han X.H."/>
            <person name="Huang E.J."/>
            <person name="Li L.F."/>
            <person name="Wei W."/>
            <person name="Gao Y.C."/>
            <person name="Liu J.Z."/>
            <person name="Shao H.Z."/>
            <person name="Wang X."/>
            <person name="Wang C.C."/>
            <person name="Yang T.C."/>
            <person name="Huo Q.B."/>
            <person name="Li W."/>
            <person name="Chen H.Y."/>
            <person name="Chen S.E."/>
            <person name="Zhou L.G."/>
            <person name="Ni X.B."/>
            <person name="Tian J.H."/>
            <person name="Sheng Y."/>
            <person name="Liu T."/>
            <person name="Pan Y.S."/>
            <person name="Xia L.Y."/>
            <person name="Li J."/>
            <person name="Zhao F."/>
            <person name="Cao W.C."/>
        </authorList>
    </citation>
    <scope>NUCLEOTIDE SEQUENCE</scope>
    <source>
        <strain evidence="8">Rsan-2018</strain>
    </source>
</reference>
<name>A0A9D4PDM5_RHISA</name>
<dbReference type="Pfam" id="PF12874">
    <property type="entry name" value="zf-met"/>
    <property type="match status" value="1"/>
</dbReference>
<dbReference type="FunFam" id="3.30.160.60:FF:000100">
    <property type="entry name" value="Zinc finger 45-like"/>
    <property type="match status" value="1"/>
</dbReference>
<evidence type="ECO:0000256" key="1">
    <source>
        <dbReference type="ARBA" id="ARBA00022723"/>
    </source>
</evidence>
<feature type="region of interest" description="Disordered" evidence="6">
    <location>
        <begin position="103"/>
        <end position="129"/>
    </location>
</feature>
<feature type="compositionally biased region" description="Basic and acidic residues" evidence="6">
    <location>
        <begin position="113"/>
        <end position="129"/>
    </location>
</feature>
<evidence type="ECO:0000256" key="3">
    <source>
        <dbReference type="ARBA" id="ARBA00022771"/>
    </source>
</evidence>
<evidence type="ECO:0000256" key="6">
    <source>
        <dbReference type="SAM" id="MobiDB-lite"/>
    </source>
</evidence>
<keyword evidence="3 5" id="KW-0863">Zinc-finger</keyword>
<dbReference type="PANTHER" id="PTHR24379:SF121">
    <property type="entry name" value="C2H2-TYPE DOMAIN-CONTAINING PROTEIN"/>
    <property type="match status" value="1"/>
</dbReference>
<evidence type="ECO:0000313" key="8">
    <source>
        <dbReference type="EMBL" id="KAH7935680.1"/>
    </source>
</evidence>
<evidence type="ECO:0000256" key="4">
    <source>
        <dbReference type="ARBA" id="ARBA00022833"/>
    </source>
</evidence>